<accession>A0A5J4Z5Q9</accession>
<comment type="caution">
    <text evidence="2">The sequence shown here is derived from an EMBL/GenBank/DDBJ whole genome shotgun (WGS) entry which is preliminary data.</text>
</comment>
<dbReference type="NCBIfam" id="TIGR00090">
    <property type="entry name" value="rsfS_iojap_ybeB"/>
    <property type="match status" value="1"/>
</dbReference>
<gene>
    <name evidence="2" type="ORF">FVE85_6165</name>
</gene>
<dbReference type="PANTHER" id="PTHR21043:SF0">
    <property type="entry name" value="MITOCHONDRIAL ASSEMBLY OF RIBOSOMAL LARGE SUBUNIT PROTEIN 1"/>
    <property type="match status" value="1"/>
</dbReference>
<dbReference type="HAMAP" id="MF_01477">
    <property type="entry name" value="Iojap_RsfS"/>
    <property type="match status" value="1"/>
</dbReference>
<keyword evidence="3" id="KW-1185">Reference proteome</keyword>
<evidence type="ECO:0000313" key="3">
    <source>
        <dbReference type="Proteomes" id="UP000324585"/>
    </source>
</evidence>
<dbReference type="EMBL" id="VRMN01000001">
    <property type="protein sequence ID" value="KAA8498580.1"/>
    <property type="molecule type" value="Genomic_DNA"/>
</dbReference>
<dbReference type="InterPro" id="IPR043519">
    <property type="entry name" value="NT_sf"/>
</dbReference>
<organism evidence="2 3">
    <name type="scientific">Porphyridium purpureum</name>
    <name type="common">Red alga</name>
    <name type="synonym">Porphyridium cruentum</name>
    <dbReference type="NCBI Taxonomy" id="35688"/>
    <lineage>
        <taxon>Eukaryota</taxon>
        <taxon>Rhodophyta</taxon>
        <taxon>Bangiophyceae</taxon>
        <taxon>Porphyridiales</taxon>
        <taxon>Porphyridiaceae</taxon>
        <taxon>Porphyridium</taxon>
    </lineage>
</organism>
<proteinExistence type="inferred from homology"/>
<dbReference type="AlphaFoldDB" id="A0A5J4Z5Q9"/>
<evidence type="ECO:0000256" key="1">
    <source>
        <dbReference type="ARBA" id="ARBA00010574"/>
    </source>
</evidence>
<evidence type="ECO:0000313" key="2">
    <source>
        <dbReference type="EMBL" id="KAA8498580.1"/>
    </source>
</evidence>
<name>A0A5J4Z5Q9_PORPP</name>
<dbReference type="PANTHER" id="PTHR21043">
    <property type="entry name" value="IOJAP SUPERFAMILY ORTHOLOG"/>
    <property type="match status" value="1"/>
</dbReference>
<reference evidence="3" key="1">
    <citation type="journal article" date="2019" name="Nat. Commun.">
        <title>Expansion of phycobilisome linker gene families in mesophilic red algae.</title>
        <authorList>
            <person name="Lee J."/>
            <person name="Kim D."/>
            <person name="Bhattacharya D."/>
            <person name="Yoon H.S."/>
        </authorList>
    </citation>
    <scope>NUCLEOTIDE SEQUENCE [LARGE SCALE GENOMIC DNA]</scope>
    <source>
        <strain evidence="3">CCMP 1328</strain>
    </source>
</reference>
<protein>
    <submittedName>
        <fullName evidence="2">Mitochondrial assembly of ribosomal large subunit protein 1</fullName>
    </submittedName>
</protein>
<dbReference type="Gene3D" id="3.30.460.10">
    <property type="entry name" value="Beta Polymerase, domain 2"/>
    <property type="match status" value="1"/>
</dbReference>
<dbReference type="GO" id="GO:0043023">
    <property type="term" value="F:ribosomal large subunit binding"/>
    <property type="evidence" value="ECO:0007669"/>
    <property type="project" value="TreeGrafter"/>
</dbReference>
<dbReference type="Proteomes" id="UP000324585">
    <property type="component" value="Unassembled WGS sequence"/>
</dbReference>
<dbReference type="OrthoDB" id="21330at2759"/>
<sequence>MLRARIVARMRVVERMLDARDVARATRLHRQGAWHRLENPSAQTFTPGRVVWSAARWYGTERSSDGEDDEAASRDTRLYDGDVMREERLRKQSEMRIAEFMKQGYGYSSEGVEQVESEDQLVDKAIAAQMRQQILEEEQHNLRKGTKKLPVVTGEQLSVGEVVELVKDSLGGDIKVLDVSTKASFTDAIIVCSAKSVRHLYAIGNTVLKQVQMRKILVNGRVPVLEGRERSDNWLVMDGGEWVLHVMLPALRREVGLEDLWGADYEPSGSIEDHEELN</sequence>
<dbReference type="GO" id="GO:0090071">
    <property type="term" value="P:negative regulation of ribosome biogenesis"/>
    <property type="evidence" value="ECO:0007669"/>
    <property type="project" value="TreeGrafter"/>
</dbReference>
<dbReference type="Pfam" id="PF02410">
    <property type="entry name" value="RsfS"/>
    <property type="match status" value="1"/>
</dbReference>
<comment type="similarity">
    <text evidence="1">Belongs to the Iojap/RsfS family.</text>
</comment>
<dbReference type="InterPro" id="IPR004394">
    <property type="entry name" value="Iojap/RsfS/C7orf30"/>
</dbReference>
<dbReference type="SUPFAM" id="SSF81301">
    <property type="entry name" value="Nucleotidyltransferase"/>
    <property type="match status" value="1"/>
</dbReference>
<dbReference type="GO" id="GO:0017148">
    <property type="term" value="P:negative regulation of translation"/>
    <property type="evidence" value="ECO:0007669"/>
    <property type="project" value="TreeGrafter"/>
</dbReference>